<keyword evidence="29" id="KW-1185">Reference proteome</keyword>
<dbReference type="PANTHER" id="PTHR11276:SF42">
    <property type="entry name" value="DNA POLYMERASE BETA"/>
    <property type="match status" value="1"/>
</dbReference>
<dbReference type="GO" id="GO:0046872">
    <property type="term" value="F:metal ion binding"/>
    <property type="evidence" value="ECO:0007669"/>
    <property type="project" value="UniProtKB-UniRule"/>
</dbReference>
<evidence type="ECO:0000256" key="16">
    <source>
        <dbReference type="ARBA" id="ARBA00023125"/>
    </source>
</evidence>
<feature type="domain" description="DNA-directed DNA polymerase X" evidence="27">
    <location>
        <begin position="11"/>
        <end position="332"/>
    </location>
</feature>
<dbReference type="Proteomes" id="UP000051574">
    <property type="component" value="Unassembled WGS sequence"/>
</dbReference>
<dbReference type="GO" id="GO:0051575">
    <property type="term" value="F:5'-deoxyribose-5-phosphate lyase activity"/>
    <property type="evidence" value="ECO:0007669"/>
    <property type="project" value="RHEA"/>
</dbReference>
<dbReference type="SUPFAM" id="SSF81301">
    <property type="entry name" value="Nucleotidyltransferase"/>
    <property type="match status" value="1"/>
</dbReference>
<feature type="active site" description="Nucleophile; Schiff-base intermediate with DNA; for 5'-dRP lyase activity" evidence="24">
    <location>
        <position position="73"/>
    </location>
</feature>
<keyword evidence="17 25" id="KW-0234">DNA repair</keyword>
<keyword evidence="18" id="KW-0456">Lyase</keyword>
<dbReference type="InterPro" id="IPR043519">
    <property type="entry name" value="NT_sf"/>
</dbReference>
<evidence type="ECO:0000256" key="18">
    <source>
        <dbReference type="ARBA" id="ARBA00023239"/>
    </source>
</evidence>
<dbReference type="GO" id="GO:0006303">
    <property type="term" value="P:double-strand break repair via nonhomologous end joining"/>
    <property type="evidence" value="ECO:0007669"/>
    <property type="project" value="TreeGrafter"/>
</dbReference>
<evidence type="ECO:0000256" key="6">
    <source>
        <dbReference type="ARBA" id="ARBA00022634"/>
    </source>
</evidence>
<comment type="catalytic activity">
    <reaction evidence="23 25">
        <text>DNA(n) + a 2'-deoxyribonucleoside 5'-triphosphate = DNA(n+1) + diphosphate</text>
        <dbReference type="Rhea" id="RHEA:22508"/>
        <dbReference type="Rhea" id="RHEA-COMP:17339"/>
        <dbReference type="Rhea" id="RHEA-COMP:17340"/>
        <dbReference type="ChEBI" id="CHEBI:33019"/>
        <dbReference type="ChEBI" id="CHEBI:61560"/>
        <dbReference type="ChEBI" id="CHEBI:173112"/>
        <dbReference type="EC" id="2.7.7.7"/>
    </reaction>
</comment>
<comment type="caution">
    <text evidence="28">The sequence shown here is derived from an EMBL/GenBank/DDBJ whole genome shotgun (WGS) entry which is preliminary data.</text>
</comment>
<dbReference type="Gene3D" id="1.10.150.110">
    <property type="entry name" value="DNA polymerase beta, N-terminal domain-like"/>
    <property type="match status" value="1"/>
</dbReference>
<feature type="domain" description="Helix-hairpin-helix DNA-binding motif class 1" evidence="26">
    <location>
        <begin position="99"/>
        <end position="118"/>
    </location>
</feature>
<evidence type="ECO:0000256" key="4">
    <source>
        <dbReference type="ARBA" id="ARBA00022481"/>
    </source>
</evidence>
<sequence>MSKRKKPSEDNSNHDFCDFLIELADYEKNVNRNIHKHNVYRKAANVLANHPTRITSGKEAQKLDGIGKKIAKKIDEFLQTGKLQKLENIHNDEKASVINLLTQVSGIGPAKARNLVEMDIRSIDDLRKHTDKLTHHQVVGLRYFEDFQKRIPRVEIEEIEKIMKCEVEKLDEDYEITICGSYRRGQPESGDIDALITHPHYTSEMCNKQNKDRLKTIVNTLEKCGLITDVLSLGDTKFMGACRLNEGATTRRLDIRLTPCDQYYCCVLYFTGSDIFNKTMRAHANEKGFTLNEHSLRPLGSTGVPGEPVPISSEKDIFDCIEYEYREPQNRN</sequence>
<name>A0A0T6BFR6_9SCAR</name>
<keyword evidence="19 25" id="KW-0539">Nucleus</keyword>
<dbReference type="SUPFAM" id="SSF47802">
    <property type="entry name" value="DNA polymerase beta, N-terminal domain-like"/>
    <property type="match status" value="1"/>
</dbReference>
<dbReference type="GO" id="GO:0140078">
    <property type="term" value="F:class I DNA-(apurinic or apyrimidinic site) endonuclease activity"/>
    <property type="evidence" value="ECO:0007669"/>
    <property type="project" value="UniProtKB-EC"/>
</dbReference>
<dbReference type="InterPro" id="IPR010996">
    <property type="entry name" value="HHH_MUS81"/>
</dbReference>
<dbReference type="Gene3D" id="1.10.150.20">
    <property type="entry name" value="5' to 3' exonuclease, C-terminal subdomain"/>
    <property type="match status" value="1"/>
</dbReference>
<dbReference type="GO" id="GO:0003677">
    <property type="term" value="F:DNA binding"/>
    <property type="evidence" value="ECO:0007669"/>
    <property type="project" value="UniProtKB-UniRule"/>
</dbReference>
<dbReference type="InterPro" id="IPR022312">
    <property type="entry name" value="DNA_pol_X"/>
</dbReference>
<keyword evidence="7 25" id="KW-0808">Transferase</keyword>
<dbReference type="InterPro" id="IPR037160">
    <property type="entry name" value="DNA_Pol_thumb_sf"/>
</dbReference>
<evidence type="ECO:0000256" key="7">
    <source>
        <dbReference type="ARBA" id="ARBA00022679"/>
    </source>
</evidence>
<evidence type="ECO:0000256" key="12">
    <source>
        <dbReference type="ARBA" id="ARBA00022842"/>
    </source>
</evidence>
<dbReference type="GO" id="GO:0003887">
    <property type="term" value="F:DNA-directed DNA polymerase activity"/>
    <property type="evidence" value="ECO:0007669"/>
    <property type="project" value="UniProtKB-UniRule"/>
</dbReference>
<dbReference type="InterPro" id="IPR018944">
    <property type="entry name" value="DNA_pol_lambd_fingers_domain"/>
</dbReference>
<dbReference type="InterPro" id="IPR003583">
    <property type="entry name" value="Hlx-hairpin-Hlx_DNA-bd_motif"/>
</dbReference>
<evidence type="ECO:0000256" key="24">
    <source>
        <dbReference type="PIRSR" id="PIRSR622312-50"/>
    </source>
</evidence>
<dbReference type="SMART" id="SM00483">
    <property type="entry name" value="POLXc"/>
    <property type="match status" value="1"/>
</dbReference>
<comment type="subcellular location">
    <subcellularLocation>
        <location evidence="3">Cytoplasm</location>
    </subcellularLocation>
    <subcellularLocation>
        <location evidence="2 25">Nucleus</location>
    </subcellularLocation>
</comment>
<dbReference type="GO" id="GO:0005737">
    <property type="term" value="C:cytoplasm"/>
    <property type="evidence" value="ECO:0007669"/>
    <property type="project" value="UniProtKB-SubCell"/>
</dbReference>
<keyword evidence="11 25" id="KW-0227">DNA damage</keyword>
<evidence type="ECO:0000256" key="13">
    <source>
        <dbReference type="ARBA" id="ARBA00022843"/>
    </source>
</evidence>
<evidence type="ECO:0000256" key="22">
    <source>
        <dbReference type="ARBA" id="ARBA00045548"/>
    </source>
</evidence>
<dbReference type="SMART" id="SM00278">
    <property type="entry name" value="HhH1"/>
    <property type="match status" value="2"/>
</dbReference>
<dbReference type="EC" id="2.7.7.7" evidence="25"/>
<dbReference type="PANTHER" id="PTHR11276">
    <property type="entry name" value="DNA POLYMERASE TYPE-X FAMILY MEMBER"/>
    <property type="match status" value="1"/>
</dbReference>
<dbReference type="InterPro" id="IPR002008">
    <property type="entry name" value="DNA_pol_X_beta-like"/>
</dbReference>
<evidence type="ECO:0000256" key="25">
    <source>
        <dbReference type="RuleBase" id="RU366014"/>
    </source>
</evidence>
<dbReference type="PRINTS" id="PR00870">
    <property type="entry name" value="DNAPOLXBETA"/>
</dbReference>
<evidence type="ECO:0000256" key="5">
    <source>
        <dbReference type="ARBA" id="ARBA00022490"/>
    </source>
</evidence>
<comment type="catalytic activity">
    <reaction evidence="20">
        <text>2'-deoxyribonucleotide-(2'-deoxyribose 5'-phosphate)-2'-deoxyribonucleotide-DNA = a 3'-end 2'-deoxyribonucleotide-(2,3-dehydro-2,3-deoxyribose 5'-phosphate)-DNA + a 5'-end 5'-phospho-2'-deoxyribonucleoside-DNA + H(+)</text>
        <dbReference type="Rhea" id="RHEA:66592"/>
        <dbReference type="Rhea" id="RHEA-COMP:13180"/>
        <dbReference type="Rhea" id="RHEA-COMP:16897"/>
        <dbReference type="Rhea" id="RHEA-COMP:17067"/>
        <dbReference type="ChEBI" id="CHEBI:15378"/>
        <dbReference type="ChEBI" id="CHEBI:136412"/>
        <dbReference type="ChEBI" id="CHEBI:157695"/>
        <dbReference type="ChEBI" id="CHEBI:167181"/>
        <dbReference type="EC" id="4.2.99.18"/>
    </reaction>
</comment>
<comment type="similarity">
    <text evidence="25">Belongs to the DNA polymerase type-X family.</text>
</comment>
<organism evidence="28 29">
    <name type="scientific">Oryctes borbonicus</name>
    <dbReference type="NCBI Taxonomy" id="1629725"/>
    <lineage>
        <taxon>Eukaryota</taxon>
        <taxon>Metazoa</taxon>
        <taxon>Ecdysozoa</taxon>
        <taxon>Arthropoda</taxon>
        <taxon>Hexapoda</taxon>
        <taxon>Insecta</taxon>
        <taxon>Pterygota</taxon>
        <taxon>Neoptera</taxon>
        <taxon>Endopterygota</taxon>
        <taxon>Coleoptera</taxon>
        <taxon>Polyphaga</taxon>
        <taxon>Scarabaeiformia</taxon>
        <taxon>Scarabaeidae</taxon>
        <taxon>Dynastinae</taxon>
        <taxon>Oryctes</taxon>
    </lineage>
</organism>
<protein>
    <recommendedName>
        <fullName evidence="25">DNA polymerase</fullName>
        <ecNumber evidence="25">2.7.7.7</ecNumber>
    </recommendedName>
</protein>
<keyword evidence="4" id="KW-0488">Methylation</keyword>
<dbReference type="InterPro" id="IPR028207">
    <property type="entry name" value="DNA_pol_B_palm_palm"/>
</dbReference>
<dbReference type="Pfam" id="PF10391">
    <property type="entry name" value="DNA_pol_lambd_f"/>
    <property type="match status" value="1"/>
</dbReference>
<comment type="cofactor">
    <cofactor evidence="1">
        <name>Mg(2+)</name>
        <dbReference type="ChEBI" id="CHEBI:18420"/>
    </cofactor>
</comment>
<evidence type="ECO:0000256" key="23">
    <source>
        <dbReference type="ARBA" id="ARBA00049244"/>
    </source>
</evidence>
<keyword evidence="14 25" id="KW-0239">DNA-directed DNA polymerase</keyword>
<keyword evidence="12" id="KW-0460">Magnesium</keyword>
<reference evidence="28 29" key="1">
    <citation type="submission" date="2015-09" db="EMBL/GenBank/DDBJ databases">
        <title>Draft genome of the scarab beetle Oryctes borbonicus.</title>
        <authorList>
            <person name="Meyer J.M."/>
            <person name="Markov G.V."/>
            <person name="Baskaran P."/>
            <person name="Herrmann M."/>
            <person name="Sommer R.J."/>
            <person name="Roedelsperger C."/>
        </authorList>
    </citation>
    <scope>NUCLEOTIDE SEQUENCE [LARGE SCALE GENOMIC DNA]</scope>
    <source>
        <strain evidence="28">OB123</strain>
        <tissue evidence="28">Whole animal</tissue>
    </source>
</reference>
<dbReference type="CDD" id="cd00141">
    <property type="entry name" value="NT_POLXc"/>
    <property type="match status" value="1"/>
</dbReference>
<accession>A0A0T6BFR6</accession>
<dbReference type="GO" id="GO:0005634">
    <property type="term" value="C:nucleus"/>
    <property type="evidence" value="ECO:0007669"/>
    <property type="project" value="UniProtKB-SubCell"/>
</dbReference>
<keyword evidence="9" id="KW-0235">DNA replication</keyword>
<evidence type="ECO:0000313" key="28">
    <source>
        <dbReference type="EMBL" id="KRT86188.1"/>
    </source>
</evidence>
<keyword evidence="10" id="KW-0479">Metal-binding</keyword>
<dbReference type="InterPro" id="IPR029398">
    <property type="entry name" value="PolB_thumb"/>
</dbReference>
<dbReference type="Pfam" id="PF14716">
    <property type="entry name" value="HHH_8"/>
    <property type="match status" value="1"/>
</dbReference>
<evidence type="ECO:0000313" key="29">
    <source>
        <dbReference type="Proteomes" id="UP000051574"/>
    </source>
</evidence>
<feature type="domain" description="Helix-hairpin-helix DNA-binding motif class 1" evidence="26">
    <location>
        <begin position="58"/>
        <end position="77"/>
    </location>
</feature>
<dbReference type="SUPFAM" id="SSF81585">
    <property type="entry name" value="PsbU/PolX domain-like"/>
    <property type="match status" value="1"/>
</dbReference>
<evidence type="ECO:0000256" key="9">
    <source>
        <dbReference type="ARBA" id="ARBA00022705"/>
    </source>
</evidence>
<evidence type="ECO:0000256" key="8">
    <source>
        <dbReference type="ARBA" id="ARBA00022695"/>
    </source>
</evidence>
<dbReference type="InterPro" id="IPR002054">
    <property type="entry name" value="DNA-dir_DNA_pol_X"/>
</dbReference>
<evidence type="ECO:0000256" key="2">
    <source>
        <dbReference type="ARBA" id="ARBA00004123"/>
    </source>
</evidence>
<evidence type="ECO:0000256" key="11">
    <source>
        <dbReference type="ARBA" id="ARBA00022763"/>
    </source>
</evidence>
<dbReference type="EMBL" id="LJIG01000752">
    <property type="protein sequence ID" value="KRT86188.1"/>
    <property type="molecule type" value="Genomic_DNA"/>
</dbReference>
<evidence type="ECO:0000256" key="3">
    <source>
        <dbReference type="ARBA" id="ARBA00004496"/>
    </source>
</evidence>
<dbReference type="PRINTS" id="PR00869">
    <property type="entry name" value="DNAPOLX"/>
</dbReference>
<gene>
    <name evidence="28" type="ORF">AMK59_1203</name>
</gene>
<evidence type="ECO:0000256" key="10">
    <source>
        <dbReference type="ARBA" id="ARBA00022723"/>
    </source>
</evidence>
<evidence type="ECO:0000256" key="21">
    <source>
        <dbReference type="ARBA" id="ARBA00044678"/>
    </source>
</evidence>
<dbReference type="Gene3D" id="3.30.460.10">
    <property type="entry name" value="Beta Polymerase, domain 2"/>
    <property type="match status" value="1"/>
</dbReference>
<dbReference type="Pfam" id="PF14791">
    <property type="entry name" value="DNA_pol_B_thumb"/>
    <property type="match status" value="1"/>
</dbReference>
<dbReference type="FunFam" id="1.10.150.110:FF:000002">
    <property type="entry name" value="DNA polymerase beta"/>
    <property type="match status" value="1"/>
</dbReference>
<keyword evidence="16" id="KW-0238">DNA-binding</keyword>
<dbReference type="GO" id="GO:0006284">
    <property type="term" value="P:base-excision repair"/>
    <property type="evidence" value="ECO:0007669"/>
    <property type="project" value="TreeGrafter"/>
</dbReference>
<dbReference type="Gene3D" id="3.30.210.10">
    <property type="entry name" value="DNA polymerase, thumb domain"/>
    <property type="match status" value="1"/>
</dbReference>
<dbReference type="AlphaFoldDB" id="A0A0T6BFR6"/>
<comment type="function">
    <text evidence="25">DNA polymerase that functions in several pathways of DNA repair. Involved in base excision repair (BER) responsible for repair of lesions that give rise to abasic (AP) sites in DNA. Also contributes to DNA double-strand break repair by non-homologous end joining and homologous recombination. Has both template-dependent and template-independent (terminal transferase) DNA polymerase activities. Has also a 5'-deoxyribose-5-phosphate lyase (dRP lyase) activity.</text>
</comment>
<evidence type="ECO:0000256" key="20">
    <source>
        <dbReference type="ARBA" id="ARBA00044632"/>
    </source>
</evidence>
<keyword evidence="8 25" id="KW-0548">Nucleotidyltransferase</keyword>
<evidence type="ECO:0000256" key="17">
    <source>
        <dbReference type="ARBA" id="ARBA00023204"/>
    </source>
</evidence>
<evidence type="ECO:0000259" key="26">
    <source>
        <dbReference type="SMART" id="SM00278"/>
    </source>
</evidence>
<keyword evidence="5" id="KW-0963">Cytoplasm</keyword>
<dbReference type="FunFam" id="3.30.210.10:FF:000002">
    <property type="entry name" value="DNA polymerase"/>
    <property type="match status" value="1"/>
</dbReference>
<comment type="function">
    <text evidence="22">Repair polymerase that plays a key role in base-excision repair. During this process, the damaged base is excised by specific DNA glycosylases, the DNA backbone is nicked at the abasic site by an apurinic/apyrimidic (AP) endonuclease, and POLB removes 5'-deoxyribose-phosphate from the preincised AP site acting as a 5'-deoxyribose-phosphate lyase (5'-dRP lyase); through its DNA polymerase activity, it adds one nucleotide to the 3' end of the arising single-nucleotide gap. Conducts 'gap-filling' DNA synthesis in a stepwise distributive fashion rather than in a processive fashion as for other DNA polymerases. It is also able to cleave sugar-phosphate bonds 3' to an intact AP site, acting as an AP lyase.</text>
</comment>
<evidence type="ECO:0000259" key="27">
    <source>
        <dbReference type="SMART" id="SM00483"/>
    </source>
</evidence>
<dbReference type="InterPro" id="IPR027421">
    <property type="entry name" value="DNA_pol_lamdba_lyase_dom_sf"/>
</dbReference>
<dbReference type="OrthoDB" id="205514at2759"/>
<keyword evidence="13" id="KW-0832">Ubl conjugation</keyword>
<evidence type="ECO:0000256" key="1">
    <source>
        <dbReference type="ARBA" id="ARBA00001946"/>
    </source>
</evidence>
<evidence type="ECO:0000256" key="15">
    <source>
        <dbReference type="ARBA" id="ARBA00023053"/>
    </source>
</evidence>
<dbReference type="Pfam" id="PF14792">
    <property type="entry name" value="DNA_pol_B_palm"/>
    <property type="match status" value="1"/>
</dbReference>
<evidence type="ECO:0000256" key="14">
    <source>
        <dbReference type="ARBA" id="ARBA00022932"/>
    </source>
</evidence>
<comment type="catalytic activity">
    <reaction evidence="21">
        <text>a 5'-end 2'-deoxyribose-2'-deoxyribonucleotide-DNA = (2E,4S)-4-hydroxypenten-2-al-5-phosphate + a 5'-end 5'-phospho-2'-deoxyribonucleoside-DNA + H(+)</text>
        <dbReference type="Rhea" id="RHEA:76255"/>
        <dbReference type="Rhea" id="RHEA-COMP:13180"/>
        <dbReference type="Rhea" id="RHEA-COMP:18657"/>
        <dbReference type="ChEBI" id="CHEBI:15378"/>
        <dbReference type="ChEBI" id="CHEBI:136412"/>
        <dbReference type="ChEBI" id="CHEBI:195194"/>
        <dbReference type="ChEBI" id="CHEBI:195195"/>
    </reaction>
</comment>
<keyword evidence="6" id="KW-0237">DNA synthesis</keyword>
<keyword evidence="15" id="KW-0915">Sodium</keyword>
<evidence type="ECO:0000256" key="19">
    <source>
        <dbReference type="ARBA" id="ARBA00023242"/>
    </source>
</evidence>
<proteinExistence type="inferred from homology"/>